<keyword evidence="14" id="KW-1185">Reference proteome</keyword>
<gene>
    <name evidence="13" type="ORF">CCAM_LOCUS22406</name>
</gene>
<dbReference type="GO" id="GO:0005681">
    <property type="term" value="C:spliceosomal complex"/>
    <property type="evidence" value="ECO:0007669"/>
    <property type="project" value="UniProtKB-KW"/>
</dbReference>
<dbReference type="GO" id="GO:0008380">
    <property type="term" value="P:RNA splicing"/>
    <property type="evidence" value="ECO:0007669"/>
    <property type="project" value="UniProtKB-KW"/>
</dbReference>
<evidence type="ECO:0000256" key="11">
    <source>
        <dbReference type="SAM" id="MobiDB-lite"/>
    </source>
</evidence>
<dbReference type="PANTHER" id="PTHR13445">
    <property type="entry name" value="TUMOR SUPPRESSING SUBTRANSFERABLE CANDIDATE 4 TSSC4"/>
    <property type="match status" value="1"/>
</dbReference>
<feature type="region of interest" description="Disordered" evidence="11">
    <location>
        <begin position="379"/>
        <end position="400"/>
    </location>
</feature>
<dbReference type="GO" id="GO:0006397">
    <property type="term" value="P:mRNA processing"/>
    <property type="evidence" value="ECO:0007669"/>
    <property type="project" value="UniProtKB-KW"/>
</dbReference>
<feature type="compositionally biased region" description="Basic and acidic residues" evidence="11">
    <location>
        <begin position="543"/>
        <end position="557"/>
    </location>
</feature>
<keyword evidence="12" id="KW-0812">Transmembrane</keyword>
<feature type="transmembrane region" description="Helical" evidence="12">
    <location>
        <begin position="35"/>
        <end position="54"/>
    </location>
</feature>
<dbReference type="InterPro" id="IPR029338">
    <property type="entry name" value="TSSC4"/>
</dbReference>
<comment type="subcellular location">
    <subcellularLocation>
        <location evidence="2">Cytoplasm</location>
    </subcellularLocation>
    <subcellularLocation>
        <location evidence="1">Nucleus</location>
    </subcellularLocation>
</comment>
<feature type="region of interest" description="Disordered" evidence="11">
    <location>
        <begin position="196"/>
        <end position="215"/>
    </location>
</feature>
<evidence type="ECO:0000256" key="6">
    <source>
        <dbReference type="ARBA" id="ARBA00022728"/>
    </source>
</evidence>
<comment type="similarity">
    <text evidence="3">Belongs to the TSSC4 family.</text>
</comment>
<dbReference type="PANTHER" id="PTHR13445:SF3">
    <property type="entry name" value="U5 SMALL NUCLEAR RIBONUCLEOPROTEIN TSSC4"/>
    <property type="match status" value="1"/>
</dbReference>
<keyword evidence="4" id="KW-0963">Cytoplasm</keyword>
<keyword evidence="6" id="KW-0747">Spliceosome</keyword>
<evidence type="ECO:0000256" key="1">
    <source>
        <dbReference type="ARBA" id="ARBA00004123"/>
    </source>
</evidence>
<comment type="function">
    <text evidence="10">Protein associated with the U5 snRNP, during its maturation and its post-splicing recycling and which is required for spliceosomal tri-snRNP complex assembly in the nucleus. Has a molecular sequestering activity and transiently hinders SNRNP200 binding sites for constitutive splicing factors that intervene later during the assembly of the spliceosome and splicing. Together with its molecular sequestering activity, may also function as a molecular adapter and placeholder, coordinating the assembly of the U5 snRNP and its association with the U4/U6 di-snRNP.</text>
</comment>
<evidence type="ECO:0000256" key="3">
    <source>
        <dbReference type="ARBA" id="ARBA00010362"/>
    </source>
</evidence>
<feature type="transmembrane region" description="Helical" evidence="12">
    <location>
        <begin position="61"/>
        <end position="79"/>
    </location>
</feature>
<keyword evidence="12" id="KW-1133">Transmembrane helix</keyword>
<organism evidence="13 14">
    <name type="scientific">Cuscuta campestris</name>
    <dbReference type="NCBI Taxonomy" id="132261"/>
    <lineage>
        <taxon>Eukaryota</taxon>
        <taxon>Viridiplantae</taxon>
        <taxon>Streptophyta</taxon>
        <taxon>Embryophyta</taxon>
        <taxon>Tracheophyta</taxon>
        <taxon>Spermatophyta</taxon>
        <taxon>Magnoliopsida</taxon>
        <taxon>eudicotyledons</taxon>
        <taxon>Gunneridae</taxon>
        <taxon>Pentapetalae</taxon>
        <taxon>asterids</taxon>
        <taxon>lamiids</taxon>
        <taxon>Solanales</taxon>
        <taxon>Convolvulaceae</taxon>
        <taxon>Cuscuteae</taxon>
        <taxon>Cuscuta</taxon>
        <taxon>Cuscuta subgen. Grammica</taxon>
        <taxon>Cuscuta sect. Cleistogrammica</taxon>
    </lineage>
</organism>
<keyword evidence="12" id="KW-0472">Membrane</keyword>
<feature type="compositionally biased region" description="Acidic residues" evidence="11">
    <location>
        <begin position="529"/>
        <end position="542"/>
    </location>
</feature>
<dbReference type="OrthoDB" id="1906282at2759"/>
<dbReference type="EMBL" id="OOIL02002123">
    <property type="protein sequence ID" value="VFQ80630.1"/>
    <property type="molecule type" value="Genomic_DNA"/>
</dbReference>
<evidence type="ECO:0000256" key="4">
    <source>
        <dbReference type="ARBA" id="ARBA00022490"/>
    </source>
</evidence>
<evidence type="ECO:0000256" key="10">
    <source>
        <dbReference type="ARBA" id="ARBA00045970"/>
    </source>
</evidence>
<evidence type="ECO:0000256" key="12">
    <source>
        <dbReference type="SAM" id="Phobius"/>
    </source>
</evidence>
<accession>A0A484LVQ8</accession>
<feature type="region of interest" description="Disordered" evidence="11">
    <location>
        <begin position="224"/>
        <end position="251"/>
    </location>
</feature>
<reference evidence="13 14" key="1">
    <citation type="submission" date="2018-04" db="EMBL/GenBank/DDBJ databases">
        <authorList>
            <person name="Vogel A."/>
        </authorList>
    </citation>
    <scope>NUCLEOTIDE SEQUENCE [LARGE SCALE GENOMIC DNA]</scope>
</reference>
<evidence type="ECO:0000256" key="8">
    <source>
        <dbReference type="ARBA" id="ARBA00023242"/>
    </source>
</evidence>
<keyword evidence="7" id="KW-0508">mRNA splicing</keyword>
<evidence type="ECO:0000256" key="7">
    <source>
        <dbReference type="ARBA" id="ARBA00023187"/>
    </source>
</evidence>
<dbReference type="Pfam" id="PF15264">
    <property type="entry name" value="TSSC4"/>
    <property type="match status" value="1"/>
</dbReference>
<feature type="region of interest" description="Disordered" evidence="11">
    <location>
        <begin position="515"/>
        <end position="573"/>
    </location>
</feature>
<dbReference type="GO" id="GO:0005737">
    <property type="term" value="C:cytoplasm"/>
    <property type="evidence" value="ECO:0007669"/>
    <property type="project" value="UniProtKB-SubCell"/>
</dbReference>
<evidence type="ECO:0000256" key="9">
    <source>
        <dbReference type="ARBA" id="ARBA00035304"/>
    </source>
</evidence>
<feature type="compositionally biased region" description="Basic and acidic residues" evidence="11">
    <location>
        <begin position="564"/>
        <end position="573"/>
    </location>
</feature>
<name>A0A484LVQ8_9ASTE</name>
<evidence type="ECO:0000313" key="13">
    <source>
        <dbReference type="EMBL" id="VFQ80630.1"/>
    </source>
</evidence>
<proteinExistence type="inferred from homology"/>
<keyword evidence="8" id="KW-0539">Nucleus</keyword>
<protein>
    <recommendedName>
        <fullName evidence="9">U5 small nuclear ribonucleoprotein TSSC4</fullName>
    </recommendedName>
</protein>
<feature type="compositionally biased region" description="Basic and acidic residues" evidence="11">
    <location>
        <begin position="379"/>
        <end position="399"/>
    </location>
</feature>
<evidence type="ECO:0000256" key="2">
    <source>
        <dbReference type="ARBA" id="ARBA00004496"/>
    </source>
</evidence>
<keyword evidence="5" id="KW-0507">mRNA processing</keyword>
<dbReference type="AlphaFoldDB" id="A0A484LVQ8"/>
<evidence type="ECO:0000313" key="14">
    <source>
        <dbReference type="Proteomes" id="UP000595140"/>
    </source>
</evidence>
<feature type="region of interest" description="Disordered" evidence="11">
    <location>
        <begin position="159"/>
        <end position="186"/>
    </location>
</feature>
<sequence>MIVSLFCAAGLGVAAMLFATAMRHRGSSRPRIGANINLGSFYLVGMPVAVVLGFGLKMGFAGLWLGFLACTVFMLRSLTTTDWTLQAERAKQLTATTTTQSSPPIPPFDKQSKAAAAAKVASETFCGRDTARDGCSIEMEPFIRGNSLNDDEIRKDTWTREPAPLSDAGNPDFGKDSDDEGWPFPSAVDRVLSSLSNEGDEKQTPNPNSGVGDLMKDLEDDLEELDDDNDEGGSLAGEGSSKGDMVEDEEEFDVRKSFGMDSTLDFEEEEDVYDKVAVGREKTGDRLYLSDVNDYMPDFYSCDGILDTFKEASRDPRANHLGAELRLQEDAEAARSFNSLHVSKEAKDNVFDTPNSISEYGNNVKSILKRKEDQMGWRSEKRVRFEPSCKASGESKGDKTIISGVSYGDITLHQESSSKHRDSSKVPDYVRNPSRYTHYTFDSGTDMNEESNRQAYTDFISMLKKPKSSEPEEVPADISKPVIFNPKKRTGQGLMSITRNETDVAKEILMERPMNRKSLPVSFASGGMPEDEARDMEVDEQVTEQKKTVKGGGERTARHYRSRQSLESDKGDS</sequence>
<dbReference type="Proteomes" id="UP000595140">
    <property type="component" value="Unassembled WGS sequence"/>
</dbReference>
<evidence type="ECO:0000256" key="5">
    <source>
        <dbReference type="ARBA" id="ARBA00022664"/>
    </source>
</evidence>